<sequence>MEELKPFDELLQPDERWQHFVFQNSSTGNIEQSSLRARYDVIASIELHSLVPEDIQSEYVTAKMLCVYAWLYYPFHQSAEQKAFSTLEMALAQKYPAAKKDGLKKLLIRAISQGVISDQGFSHIQLNTDDPMKYTRMLPEIIPSLRNAIAHGEPILHPNSVFTVRNCAEIINQLYAQST</sequence>
<proteinExistence type="predicted"/>
<dbReference type="RefSeq" id="WP_148581268.1">
    <property type="nucleotide sequence ID" value="NZ_SDKK01000030.1"/>
</dbReference>
<accession>A0A6C2CHI7</accession>
<organism evidence="1 2">
    <name type="scientific">Zoogloea oleivorans</name>
    <dbReference type="NCBI Taxonomy" id="1552750"/>
    <lineage>
        <taxon>Bacteria</taxon>
        <taxon>Pseudomonadati</taxon>
        <taxon>Pseudomonadota</taxon>
        <taxon>Betaproteobacteria</taxon>
        <taxon>Rhodocyclales</taxon>
        <taxon>Zoogloeaceae</taxon>
        <taxon>Zoogloea</taxon>
    </lineage>
</organism>
<name>A0A6C2CHI7_9RHOO</name>
<dbReference type="AlphaFoldDB" id="A0A6C2CHI7"/>
<dbReference type="OrthoDB" id="9134956at2"/>
<reference evidence="1 2" key="1">
    <citation type="submission" date="2019-01" db="EMBL/GenBank/DDBJ databases">
        <title>Zoogloea oleivorans genome sequencing and assembly.</title>
        <authorList>
            <person name="Tancsics A."/>
            <person name="Farkas M."/>
            <person name="Kriszt B."/>
            <person name="Maroti G."/>
            <person name="Horvath B."/>
        </authorList>
    </citation>
    <scope>NUCLEOTIDE SEQUENCE [LARGE SCALE GENOMIC DNA]</scope>
    <source>
        <strain evidence="1 2">Buc</strain>
    </source>
</reference>
<keyword evidence="2" id="KW-1185">Reference proteome</keyword>
<gene>
    <name evidence="1" type="ORF">ETQ85_22310</name>
</gene>
<protein>
    <submittedName>
        <fullName evidence="1">Uncharacterized protein</fullName>
    </submittedName>
</protein>
<dbReference type="EMBL" id="SDKK01000030">
    <property type="protein sequence ID" value="TYC52725.1"/>
    <property type="molecule type" value="Genomic_DNA"/>
</dbReference>
<dbReference type="Proteomes" id="UP000389128">
    <property type="component" value="Unassembled WGS sequence"/>
</dbReference>
<comment type="caution">
    <text evidence="1">The sequence shown here is derived from an EMBL/GenBank/DDBJ whole genome shotgun (WGS) entry which is preliminary data.</text>
</comment>
<evidence type="ECO:0000313" key="2">
    <source>
        <dbReference type="Proteomes" id="UP000389128"/>
    </source>
</evidence>
<evidence type="ECO:0000313" key="1">
    <source>
        <dbReference type="EMBL" id="TYC52725.1"/>
    </source>
</evidence>